<dbReference type="PANTHER" id="PTHR34322">
    <property type="entry name" value="TRANSPOSASE, Y1_TNP DOMAIN-CONTAINING"/>
    <property type="match status" value="1"/>
</dbReference>
<dbReference type="InterPro" id="IPR010921">
    <property type="entry name" value="Trp_repressor/repl_initiator"/>
</dbReference>
<feature type="domain" description="Chromosomal replication initiator DnaA C-terminal" evidence="1">
    <location>
        <begin position="230"/>
        <end position="296"/>
    </location>
</feature>
<dbReference type="GO" id="GO:0006270">
    <property type="term" value="P:DNA replication initiation"/>
    <property type="evidence" value="ECO:0007669"/>
    <property type="project" value="InterPro"/>
</dbReference>
<accession>K6YNC0</accession>
<name>K6YNC0_9ALTE</name>
<dbReference type="AlphaFoldDB" id="K6YNC0"/>
<evidence type="ECO:0000259" key="1">
    <source>
        <dbReference type="SMART" id="SM00760"/>
    </source>
</evidence>
<evidence type="ECO:0000313" key="4">
    <source>
        <dbReference type="Proteomes" id="UP000006327"/>
    </source>
</evidence>
<dbReference type="GO" id="GO:0004803">
    <property type="term" value="F:transposase activity"/>
    <property type="evidence" value="ECO:0007669"/>
    <property type="project" value="InterPro"/>
</dbReference>
<dbReference type="InterPro" id="IPR013159">
    <property type="entry name" value="DnaA_C"/>
</dbReference>
<dbReference type="EMBL" id="BAEO01000014">
    <property type="protein sequence ID" value="GAC18143.1"/>
    <property type="molecule type" value="Genomic_DNA"/>
</dbReference>
<dbReference type="CDD" id="cd06571">
    <property type="entry name" value="Bac_DnaA_C"/>
    <property type="match status" value="1"/>
</dbReference>
<dbReference type="GO" id="GO:0043565">
    <property type="term" value="F:sequence-specific DNA binding"/>
    <property type="evidence" value="ECO:0007669"/>
    <property type="project" value="InterPro"/>
</dbReference>
<dbReference type="InterPro" id="IPR002686">
    <property type="entry name" value="Transposase_17"/>
</dbReference>
<evidence type="ECO:0008006" key="5">
    <source>
        <dbReference type="Google" id="ProtNLM"/>
    </source>
</evidence>
<feature type="domain" description="Transposase IS200-like" evidence="2">
    <location>
        <begin position="9"/>
        <end position="123"/>
    </location>
</feature>
<dbReference type="Proteomes" id="UP000006327">
    <property type="component" value="Unassembled WGS sequence"/>
</dbReference>
<dbReference type="GO" id="GO:0006275">
    <property type="term" value="P:regulation of DNA replication"/>
    <property type="evidence" value="ECO:0007669"/>
    <property type="project" value="InterPro"/>
</dbReference>
<dbReference type="GO" id="GO:0005524">
    <property type="term" value="F:ATP binding"/>
    <property type="evidence" value="ECO:0007669"/>
    <property type="project" value="InterPro"/>
</dbReference>
<dbReference type="STRING" id="493475.GARC_1163"/>
<comment type="caution">
    <text evidence="3">The sequence shown here is derived from an EMBL/GenBank/DDBJ whole genome shotgun (WGS) entry which is preliminary data.</text>
</comment>
<dbReference type="eggNOG" id="COG1943">
    <property type="taxonomic scope" value="Bacteria"/>
</dbReference>
<dbReference type="RefSeq" id="WP_007617658.1">
    <property type="nucleotide sequence ID" value="NZ_BAEO01000014.1"/>
</dbReference>
<organism evidence="3 4">
    <name type="scientific">Paraglaciecola arctica BSs20135</name>
    <dbReference type="NCBI Taxonomy" id="493475"/>
    <lineage>
        <taxon>Bacteria</taxon>
        <taxon>Pseudomonadati</taxon>
        <taxon>Pseudomonadota</taxon>
        <taxon>Gammaproteobacteria</taxon>
        <taxon>Alteromonadales</taxon>
        <taxon>Alteromonadaceae</taxon>
        <taxon>Paraglaciecola</taxon>
    </lineage>
</organism>
<dbReference type="GO" id="GO:0006313">
    <property type="term" value="P:DNA transposition"/>
    <property type="evidence" value="ECO:0007669"/>
    <property type="project" value="InterPro"/>
</dbReference>
<protein>
    <recommendedName>
        <fullName evidence="5">Transposase IS200-like domain-containing protein</fullName>
    </recommendedName>
</protein>
<dbReference type="SUPFAM" id="SSF48295">
    <property type="entry name" value="TrpR-like"/>
    <property type="match status" value="1"/>
</dbReference>
<dbReference type="OrthoDB" id="9814067at2"/>
<reference evidence="3 4" key="1">
    <citation type="journal article" date="2017" name="Antonie Van Leeuwenhoek">
        <title>Rhizobium rhizosphaerae sp. nov., a novel species isolated from rice rhizosphere.</title>
        <authorList>
            <person name="Zhao J.J."/>
            <person name="Zhang J."/>
            <person name="Zhang R.J."/>
            <person name="Zhang C.W."/>
            <person name="Yin H.Q."/>
            <person name="Zhang X.X."/>
        </authorList>
    </citation>
    <scope>NUCLEOTIDE SEQUENCE [LARGE SCALE GENOMIC DNA]</scope>
    <source>
        <strain evidence="3 4">BSs20135</strain>
    </source>
</reference>
<evidence type="ECO:0000259" key="2">
    <source>
        <dbReference type="SMART" id="SM01321"/>
    </source>
</evidence>
<keyword evidence="4" id="KW-1185">Reference proteome</keyword>
<dbReference type="SMART" id="SM01321">
    <property type="entry name" value="Y1_Tnp"/>
    <property type="match status" value="1"/>
</dbReference>
<sequence>MPRPQRIEYENAFYHVMNRGRERHTIFHGDEYYLCFLDTIAQAQQRFKCIVHAYCLMGNHYHLLIETPNANLSRIMRHINGVYTQRYNRLKLIDGPLFRGRYKAILIDHEAYLLQLSRYIHRNPIETKVPLVEQLEDYPWSSYPAYVGKVKPINFLKRDTIYKMLGHKQHYKDYRKFVMQGIDEQTATFHRKGNMSAVFGDEAFKKWVYDELLPELTAEGKSRVIQPNLTIQQVTEAVAAYYKTSTKELLKVSKGPQTENEARKIAMYLCQELAAAKLCEIAEYFNLNHAGSVSFITHQIRQKKRENEQLKLTIEGLIKSLVNQVT</sequence>
<dbReference type="Gene3D" id="3.30.70.1290">
    <property type="entry name" value="Transposase IS200-like"/>
    <property type="match status" value="1"/>
</dbReference>
<dbReference type="SUPFAM" id="SSF143422">
    <property type="entry name" value="Transposase IS200-like"/>
    <property type="match status" value="1"/>
</dbReference>
<evidence type="ECO:0000313" key="3">
    <source>
        <dbReference type="EMBL" id="GAC18143.1"/>
    </source>
</evidence>
<dbReference type="SMART" id="SM00760">
    <property type="entry name" value="Bac_DnaA_C"/>
    <property type="match status" value="1"/>
</dbReference>
<proteinExistence type="predicted"/>
<dbReference type="Pfam" id="PF08299">
    <property type="entry name" value="Bac_DnaA_C"/>
    <property type="match status" value="1"/>
</dbReference>
<dbReference type="InterPro" id="IPR036515">
    <property type="entry name" value="Transposase_17_sf"/>
</dbReference>
<dbReference type="PANTHER" id="PTHR34322:SF2">
    <property type="entry name" value="TRANSPOSASE IS200-LIKE DOMAIN-CONTAINING PROTEIN"/>
    <property type="match status" value="1"/>
</dbReference>
<dbReference type="Gene3D" id="1.10.1750.10">
    <property type="match status" value="1"/>
</dbReference>
<gene>
    <name evidence="3" type="ORF">GARC_1163</name>
</gene>
<dbReference type="Pfam" id="PF01797">
    <property type="entry name" value="Y1_Tnp"/>
    <property type="match status" value="1"/>
</dbReference>